<organism evidence="1 2">
    <name type="scientific">Anopheles melas</name>
    <dbReference type="NCBI Taxonomy" id="34690"/>
    <lineage>
        <taxon>Eukaryota</taxon>
        <taxon>Metazoa</taxon>
        <taxon>Ecdysozoa</taxon>
        <taxon>Arthropoda</taxon>
        <taxon>Hexapoda</taxon>
        <taxon>Insecta</taxon>
        <taxon>Pterygota</taxon>
        <taxon>Neoptera</taxon>
        <taxon>Endopterygota</taxon>
        <taxon>Diptera</taxon>
        <taxon>Nematocera</taxon>
        <taxon>Culicoidea</taxon>
        <taxon>Culicidae</taxon>
        <taxon>Anophelinae</taxon>
        <taxon>Anopheles</taxon>
    </lineage>
</organism>
<proteinExistence type="predicted"/>
<reference evidence="2" key="1">
    <citation type="submission" date="2014-01" db="EMBL/GenBank/DDBJ databases">
        <title>The Genome Sequence of Anopheles melas CM1001059_A (V2).</title>
        <authorList>
            <consortium name="The Broad Institute Genomics Platform"/>
            <person name="Neafsey D.E."/>
            <person name="Besansky N."/>
            <person name="Howell P."/>
            <person name="Walton C."/>
            <person name="Young S.K."/>
            <person name="Zeng Q."/>
            <person name="Gargeya S."/>
            <person name="Fitzgerald M."/>
            <person name="Haas B."/>
            <person name="Abouelleil A."/>
            <person name="Allen A.W."/>
            <person name="Alvarado L."/>
            <person name="Arachchi H.M."/>
            <person name="Berlin A.M."/>
            <person name="Chapman S.B."/>
            <person name="Gainer-Dewar J."/>
            <person name="Goldberg J."/>
            <person name="Griggs A."/>
            <person name="Gujja S."/>
            <person name="Hansen M."/>
            <person name="Howarth C."/>
            <person name="Imamovic A."/>
            <person name="Ireland A."/>
            <person name="Larimer J."/>
            <person name="McCowan C."/>
            <person name="Murphy C."/>
            <person name="Pearson M."/>
            <person name="Poon T.W."/>
            <person name="Priest M."/>
            <person name="Roberts A."/>
            <person name="Saif S."/>
            <person name="Shea T."/>
            <person name="Sisk P."/>
            <person name="Sykes S."/>
            <person name="Wortman J."/>
            <person name="Nusbaum C."/>
            <person name="Birren B."/>
        </authorList>
    </citation>
    <scope>NUCLEOTIDE SEQUENCE [LARGE SCALE GENOMIC DNA]</scope>
    <source>
        <strain evidence="2">CM1001059</strain>
    </source>
</reference>
<keyword evidence="2" id="KW-1185">Reference proteome</keyword>
<name>A0A182UAX6_9DIPT</name>
<sequence>MPDGGGMFDGTTEQETIIVAIFCFPSQACSTEVFNRMGAKPACFSHDPPLDGLIQHSSRRACDGLDVLNTHTRARTRDENGSLERPMRSVAEAKLTLVTVRRLLSSPAKGKVTQRKTRSVERSLWCCC</sequence>
<evidence type="ECO:0000313" key="1">
    <source>
        <dbReference type="EnsemblMetazoa" id="AMEC017102-PA"/>
    </source>
</evidence>
<accession>A0A182UAX6</accession>
<reference evidence="1" key="2">
    <citation type="submission" date="2020-05" db="UniProtKB">
        <authorList>
            <consortium name="EnsemblMetazoa"/>
        </authorList>
    </citation>
    <scope>IDENTIFICATION</scope>
    <source>
        <strain evidence="1">CM1001059</strain>
    </source>
</reference>
<dbReference type="Proteomes" id="UP000075902">
    <property type="component" value="Unassembled WGS sequence"/>
</dbReference>
<dbReference type="AlphaFoldDB" id="A0A182UAX6"/>
<evidence type="ECO:0000313" key="2">
    <source>
        <dbReference type="Proteomes" id="UP000075902"/>
    </source>
</evidence>
<dbReference type="VEuPathDB" id="VectorBase:AMEC017102"/>
<protein>
    <submittedName>
        <fullName evidence="1">Uncharacterized protein</fullName>
    </submittedName>
</protein>
<dbReference type="EnsemblMetazoa" id="AMEC017102-RA">
    <property type="protein sequence ID" value="AMEC017102-PA"/>
    <property type="gene ID" value="AMEC017102"/>
</dbReference>